<dbReference type="EMBL" id="JBBIAA010000017">
    <property type="protein sequence ID" value="MEJ5946155.1"/>
    <property type="molecule type" value="Genomic_DNA"/>
</dbReference>
<reference evidence="4 5" key="1">
    <citation type="journal article" date="2017" name="Int. J. Syst. Evol. Microbiol.">
        <title>Pseudokineococcus basanitobsidens sp. nov., isolated from volcanic rock.</title>
        <authorList>
            <person name="Lee D.W."/>
            <person name="Park M.Y."/>
            <person name="Kim J.J."/>
            <person name="Kim B.S."/>
        </authorList>
    </citation>
    <scope>NUCLEOTIDE SEQUENCE [LARGE SCALE GENOMIC DNA]</scope>
    <source>
        <strain evidence="4 5">DSM 103726</strain>
    </source>
</reference>
<evidence type="ECO:0000256" key="2">
    <source>
        <dbReference type="SAM" id="MobiDB-lite"/>
    </source>
</evidence>
<dbReference type="InterPro" id="IPR000836">
    <property type="entry name" value="PRTase_dom"/>
</dbReference>
<dbReference type="Gene3D" id="3.40.50.2020">
    <property type="match status" value="1"/>
</dbReference>
<comment type="caution">
    <text evidence="4">The sequence shown here is derived from an EMBL/GenBank/DDBJ whole genome shotgun (WGS) entry which is preliminary data.</text>
</comment>
<dbReference type="Proteomes" id="UP001387100">
    <property type="component" value="Unassembled WGS sequence"/>
</dbReference>
<keyword evidence="4" id="KW-0328">Glycosyltransferase</keyword>
<dbReference type="SUPFAM" id="SSF53271">
    <property type="entry name" value="PRTase-like"/>
    <property type="match status" value="1"/>
</dbReference>
<dbReference type="GO" id="GO:0016757">
    <property type="term" value="F:glycosyltransferase activity"/>
    <property type="evidence" value="ECO:0007669"/>
    <property type="project" value="UniProtKB-KW"/>
</dbReference>
<evidence type="ECO:0000313" key="5">
    <source>
        <dbReference type="Proteomes" id="UP001387100"/>
    </source>
</evidence>
<dbReference type="RefSeq" id="WP_339575539.1">
    <property type="nucleotide sequence ID" value="NZ_JBBIAA010000017.1"/>
</dbReference>
<evidence type="ECO:0000256" key="1">
    <source>
        <dbReference type="ARBA" id="ARBA00008007"/>
    </source>
</evidence>
<comment type="similarity">
    <text evidence="1">Belongs to the ComF/GntX family.</text>
</comment>
<keyword evidence="5" id="KW-1185">Reference proteome</keyword>
<keyword evidence="4" id="KW-0808">Transferase</keyword>
<evidence type="ECO:0000259" key="3">
    <source>
        <dbReference type="Pfam" id="PF00156"/>
    </source>
</evidence>
<sequence>MVTAGRRAAPPGPVAGALGALARAVWPVACPGCGLPDVAVCDGCRRSLLGPAPVVAPSAAGTPPVRAGAAYEGPARRLLLAWKEQGRHDLAPLLADALRRAGSGALPPDVVTTRGVARPCGRRPRGRPLGLVPMPSRGSAVRARGDDLVADLARRWARVLRAGGRPVVVAPVLALRAGAGDQVGRGAAARAAARSGALRLRGAAPATCVLVDDVVTTGSTLSEAAAVLGRGGATVLGAVVVLATPPPRGAGPRYRGSVANPP</sequence>
<feature type="domain" description="Phosphoribosyltransferase" evidence="3">
    <location>
        <begin position="206"/>
        <end position="245"/>
    </location>
</feature>
<accession>A0ABU8RM70</accession>
<dbReference type="PANTHER" id="PTHR47505">
    <property type="entry name" value="DNA UTILIZATION PROTEIN YHGH"/>
    <property type="match status" value="1"/>
</dbReference>
<feature type="region of interest" description="Disordered" evidence="2">
    <location>
        <begin position="109"/>
        <end position="138"/>
    </location>
</feature>
<proteinExistence type="inferred from homology"/>
<evidence type="ECO:0000313" key="4">
    <source>
        <dbReference type="EMBL" id="MEJ5946155.1"/>
    </source>
</evidence>
<protein>
    <submittedName>
        <fullName evidence="4">Phosphoribosyltransferase family protein</fullName>
    </submittedName>
</protein>
<name>A0ABU8RM70_9ACTN</name>
<dbReference type="CDD" id="cd06223">
    <property type="entry name" value="PRTases_typeI"/>
    <property type="match status" value="1"/>
</dbReference>
<gene>
    <name evidence="4" type="ORF">WDZ17_12725</name>
</gene>
<dbReference type="InterPro" id="IPR029057">
    <property type="entry name" value="PRTase-like"/>
</dbReference>
<dbReference type="Pfam" id="PF00156">
    <property type="entry name" value="Pribosyltran"/>
    <property type="match status" value="1"/>
</dbReference>
<organism evidence="4 5">
    <name type="scientific">Pseudokineococcus basanitobsidens</name>
    <dbReference type="NCBI Taxonomy" id="1926649"/>
    <lineage>
        <taxon>Bacteria</taxon>
        <taxon>Bacillati</taxon>
        <taxon>Actinomycetota</taxon>
        <taxon>Actinomycetes</taxon>
        <taxon>Kineosporiales</taxon>
        <taxon>Kineosporiaceae</taxon>
        <taxon>Pseudokineococcus</taxon>
    </lineage>
</organism>
<dbReference type="PANTHER" id="PTHR47505:SF1">
    <property type="entry name" value="DNA UTILIZATION PROTEIN YHGH"/>
    <property type="match status" value="1"/>
</dbReference>
<dbReference type="InterPro" id="IPR051910">
    <property type="entry name" value="ComF/GntX_DNA_util-trans"/>
</dbReference>